<dbReference type="STRING" id="52838.A0A4S8JPS6"/>
<dbReference type="InterPro" id="IPR012876">
    <property type="entry name" value="DUF1677_pln"/>
</dbReference>
<reference evidence="1 2" key="1">
    <citation type="journal article" date="2019" name="Nat. Plants">
        <title>Genome sequencing of Musa balbisiana reveals subgenome evolution and function divergence in polyploid bananas.</title>
        <authorList>
            <person name="Yao X."/>
        </authorList>
    </citation>
    <scope>NUCLEOTIDE SEQUENCE [LARGE SCALE GENOMIC DNA]</scope>
    <source>
        <strain evidence="2">cv. DH-PKW</strain>
        <tissue evidence="1">Leaves</tissue>
    </source>
</reference>
<protein>
    <recommendedName>
        <fullName evidence="3">DUF1677 family protein</fullName>
    </recommendedName>
</protein>
<dbReference type="Pfam" id="PF07911">
    <property type="entry name" value="DUF1677"/>
    <property type="match status" value="1"/>
</dbReference>
<dbReference type="AlphaFoldDB" id="A0A4S8JPS6"/>
<sequence>MVVARDELADSWHCRRRDVIIPFKELETYGYNGPFWLPALCLGVLPDKSRPSVVLDSFSVMSATVINGGDAAAVEVEFAACDCCGLMEECTPAYIAGVRERHGGRWICGLCAEAVQDEIRRSGPLISLEEAMGRHASFRRSFRSAEAAAVDPAEQLIAAVRQLLRRNLDSPRAVRSTPGSPRTMVGPRTGKGFPTFICLADEDKNRITHTLVLLEQEQTHPQEYPGHERLGMTQRNLEQETLQQLLLGHPPLEEQDQSGLRVQQGLFLQLEQPPVKHVASKQTIVLPTDGTPLLRSQPHEAATWKTQARTMAVDQHEN</sequence>
<gene>
    <name evidence="1" type="ORF">C4D60_Mb01t24880</name>
</gene>
<organism evidence="1 2">
    <name type="scientific">Musa balbisiana</name>
    <name type="common">Banana</name>
    <dbReference type="NCBI Taxonomy" id="52838"/>
    <lineage>
        <taxon>Eukaryota</taxon>
        <taxon>Viridiplantae</taxon>
        <taxon>Streptophyta</taxon>
        <taxon>Embryophyta</taxon>
        <taxon>Tracheophyta</taxon>
        <taxon>Spermatophyta</taxon>
        <taxon>Magnoliopsida</taxon>
        <taxon>Liliopsida</taxon>
        <taxon>Zingiberales</taxon>
        <taxon>Musaceae</taxon>
        <taxon>Musa</taxon>
    </lineage>
</organism>
<accession>A0A4S8JPS6</accession>
<proteinExistence type="predicted"/>
<comment type="caution">
    <text evidence="1">The sequence shown here is derived from an EMBL/GenBank/DDBJ whole genome shotgun (WGS) entry which is preliminary data.</text>
</comment>
<evidence type="ECO:0000313" key="1">
    <source>
        <dbReference type="EMBL" id="THU64288.1"/>
    </source>
</evidence>
<name>A0A4S8JPS6_MUSBA</name>
<dbReference type="PANTHER" id="PTHR33108">
    <property type="entry name" value="OS01G0745000 PROTEIN"/>
    <property type="match status" value="1"/>
</dbReference>
<dbReference type="PANTHER" id="PTHR33108:SF32">
    <property type="entry name" value="DUF1677 FAMILY PROTEIN (DUF1677)"/>
    <property type="match status" value="1"/>
</dbReference>
<evidence type="ECO:0008006" key="3">
    <source>
        <dbReference type="Google" id="ProtNLM"/>
    </source>
</evidence>
<dbReference type="EMBL" id="PYDT01000004">
    <property type="protein sequence ID" value="THU64288.1"/>
    <property type="molecule type" value="Genomic_DNA"/>
</dbReference>
<dbReference type="Proteomes" id="UP000317650">
    <property type="component" value="Chromosome 1"/>
</dbReference>
<keyword evidence="2" id="KW-1185">Reference proteome</keyword>
<evidence type="ECO:0000313" key="2">
    <source>
        <dbReference type="Proteomes" id="UP000317650"/>
    </source>
</evidence>